<dbReference type="Proteomes" id="UP001229346">
    <property type="component" value="Unassembled WGS sequence"/>
</dbReference>
<reference evidence="1 2" key="1">
    <citation type="submission" date="2023-07" db="EMBL/GenBank/DDBJ databases">
        <title>Sorghum-associated microbial communities from plants grown in Nebraska, USA.</title>
        <authorList>
            <person name="Schachtman D."/>
        </authorList>
    </citation>
    <scope>NUCLEOTIDE SEQUENCE [LARGE SCALE GENOMIC DNA]</scope>
    <source>
        <strain evidence="1 2">CC482</strain>
    </source>
</reference>
<comment type="caution">
    <text evidence="1">The sequence shown here is derived from an EMBL/GenBank/DDBJ whole genome shotgun (WGS) entry which is preliminary data.</text>
</comment>
<protein>
    <recommendedName>
        <fullName evidence="3">DUF1878 family protein</fullName>
    </recommendedName>
</protein>
<name>A0ABT9U406_PAEHA</name>
<evidence type="ECO:0000313" key="1">
    <source>
        <dbReference type="EMBL" id="MDQ0114376.1"/>
    </source>
</evidence>
<gene>
    <name evidence="1" type="ORF">J2T15_003831</name>
</gene>
<organism evidence="1 2">
    <name type="scientific">Paenibacillus harenae</name>
    <dbReference type="NCBI Taxonomy" id="306543"/>
    <lineage>
        <taxon>Bacteria</taxon>
        <taxon>Bacillati</taxon>
        <taxon>Bacillota</taxon>
        <taxon>Bacilli</taxon>
        <taxon>Bacillales</taxon>
        <taxon>Paenibacillaceae</taxon>
        <taxon>Paenibacillus</taxon>
    </lineage>
</organism>
<dbReference type="EMBL" id="JAUSSU010000007">
    <property type="protein sequence ID" value="MDQ0114376.1"/>
    <property type="molecule type" value="Genomic_DNA"/>
</dbReference>
<accession>A0ABT9U406</accession>
<dbReference type="RefSeq" id="WP_307205707.1">
    <property type="nucleotide sequence ID" value="NZ_JAUSSU010000007.1"/>
</dbReference>
<evidence type="ECO:0008006" key="3">
    <source>
        <dbReference type="Google" id="ProtNLM"/>
    </source>
</evidence>
<proteinExistence type="predicted"/>
<keyword evidence="2" id="KW-1185">Reference proteome</keyword>
<sequence length="118" mass="14068">MEKEELLNRLDLIEFRQELLFSNTPYDRLLFEYNLSRDQSTSIMDLMDDLRTQIESGEKVHHGTLEQAIYRIAPNHNANYHFAEAIAQELHRAGRWEEVFATVYGHMPKYQSYMNESR</sequence>
<evidence type="ECO:0000313" key="2">
    <source>
        <dbReference type="Proteomes" id="UP001229346"/>
    </source>
</evidence>